<dbReference type="CDD" id="cd00446">
    <property type="entry name" value="GrpE"/>
    <property type="match status" value="1"/>
</dbReference>
<proteinExistence type="inferred from homology"/>
<evidence type="ECO:0000256" key="3">
    <source>
        <dbReference type="HAMAP-Rule" id="MF_01151"/>
    </source>
</evidence>
<evidence type="ECO:0000256" key="2">
    <source>
        <dbReference type="ARBA" id="ARBA00023186"/>
    </source>
</evidence>
<dbReference type="AlphaFoldDB" id="A0A9D1UGM8"/>
<comment type="subunit">
    <text evidence="3">Homodimer.</text>
</comment>
<dbReference type="GO" id="GO:0006457">
    <property type="term" value="P:protein folding"/>
    <property type="evidence" value="ECO:0007669"/>
    <property type="project" value="InterPro"/>
</dbReference>
<dbReference type="HAMAP" id="MF_01151">
    <property type="entry name" value="GrpE"/>
    <property type="match status" value="1"/>
</dbReference>
<gene>
    <name evidence="3" type="primary">grpE</name>
    <name evidence="7" type="ORF">IAC47_00040</name>
</gene>
<organism evidence="7 8">
    <name type="scientific">Candidatus Onthomorpha intestinigallinarum</name>
    <dbReference type="NCBI Taxonomy" id="2840880"/>
    <lineage>
        <taxon>Bacteria</taxon>
        <taxon>Pseudomonadati</taxon>
        <taxon>Bacteroidota</taxon>
        <taxon>Bacteroidia</taxon>
        <taxon>Bacteroidales</taxon>
        <taxon>Candidatus Onthomorpha</taxon>
    </lineage>
</organism>
<dbReference type="InterPro" id="IPR000740">
    <property type="entry name" value="GrpE"/>
</dbReference>
<dbReference type="InterPro" id="IPR009012">
    <property type="entry name" value="GrpE_head"/>
</dbReference>
<evidence type="ECO:0000256" key="1">
    <source>
        <dbReference type="ARBA" id="ARBA00009054"/>
    </source>
</evidence>
<reference evidence="7" key="2">
    <citation type="submission" date="2021-04" db="EMBL/GenBank/DDBJ databases">
        <authorList>
            <person name="Gilroy R."/>
        </authorList>
    </citation>
    <scope>NUCLEOTIDE SEQUENCE</scope>
    <source>
        <strain evidence="7">Gambia16-930</strain>
    </source>
</reference>
<comment type="function">
    <text evidence="3 4">Participates actively in the response to hyperosmotic and heat shock by preventing the aggregation of stress-denatured proteins, in association with DnaK and GrpE. It is the nucleotide exchange factor for DnaK and may function as a thermosensor. Unfolded proteins bind initially to DnaJ; upon interaction with the DnaJ-bound protein, DnaK hydrolyzes its bound ATP, resulting in the formation of a stable complex. GrpE releases ADP from DnaK; ATP binding to DnaK triggers the release of the substrate protein, thus completing the reaction cycle. Several rounds of ATP-dependent interactions between DnaJ, DnaK and GrpE are required for fully efficient folding.</text>
</comment>
<dbReference type="InterPro" id="IPR013805">
    <property type="entry name" value="GrpE_CC"/>
</dbReference>
<comment type="subcellular location">
    <subcellularLocation>
        <location evidence="3">Cytoplasm</location>
    </subcellularLocation>
</comment>
<dbReference type="SUPFAM" id="SSF58014">
    <property type="entry name" value="Coiled-coil domain of nucleotide exchange factor GrpE"/>
    <property type="match status" value="1"/>
</dbReference>
<comment type="caution">
    <text evidence="7">The sequence shown here is derived from an EMBL/GenBank/DDBJ whole genome shotgun (WGS) entry which is preliminary data.</text>
</comment>
<dbReference type="GO" id="GO:0042803">
    <property type="term" value="F:protein homodimerization activity"/>
    <property type="evidence" value="ECO:0007669"/>
    <property type="project" value="InterPro"/>
</dbReference>
<dbReference type="GO" id="GO:0051082">
    <property type="term" value="F:unfolded protein binding"/>
    <property type="evidence" value="ECO:0007669"/>
    <property type="project" value="TreeGrafter"/>
</dbReference>
<dbReference type="GO" id="GO:0005737">
    <property type="term" value="C:cytoplasm"/>
    <property type="evidence" value="ECO:0007669"/>
    <property type="project" value="UniProtKB-SubCell"/>
</dbReference>
<feature type="compositionally biased region" description="Basic and acidic residues" evidence="6">
    <location>
        <begin position="24"/>
        <end position="43"/>
    </location>
</feature>
<dbReference type="PANTHER" id="PTHR21237">
    <property type="entry name" value="GRPE PROTEIN"/>
    <property type="match status" value="1"/>
</dbReference>
<accession>A0A9D1UGM8</accession>
<dbReference type="Gene3D" id="3.90.20.20">
    <property type="match status" value="1"/>
</dbReference>
<comment type="similarity">
    <text evidence="1 3 5">Belongs to the GrpE family.</text>
</comment>
<evidence type="ECO:0000313" key="7">
    <source>
        <dbReference type="EMBL" id="HIW86653.1"/>
    </source>
</evidence>
<evidence type="ECO:0000256" key="4">
    <source>
        <dbReference type="RuleBase" id="RU000639"/>
    </source>
</evidence>
<keyword evidence="2 3" id="KW-0143">Chaperone</keyword>
<dbReference type="Pfam" id="PF01025">
    <property type="entry name" value="GrpE"/>
    <property type="match status" value="1"/>
</dbReference>
<dbReference type="GO" id="GO:0000774">
    <property type="term" value="F:adenyl-nucleotide exchange factor activity"/>
    <property type="evidence" value="ECO:0007669"/>
    <property type="project" value="InterPro"/>
</dbReference>
<keyword evidence="3 4" id="KW-0346">Stress response</keyword>
<evidence type="ECO:0000313" key="8">
    <source>
        <dbReference type="Proteomes" id="UP000824267"/>
    </source>
</evidence>
<dbReference type="GO" id="GO:0051087">
    <property type="term" value="F:protein-folding chaperone binding"/>
    <property type="evidence" value="ECO:0007669"/>
    <property type="project" value="InterPro"/>
</dbReference>
<keyword evidence="3" id="KW-0963">Cytoplasm</keyword>
<dbReference type="EMBL" id="DXGG01000002">
    <property type="protein sequence ID" value="HIW86653.1"/>
    <property type="molecule type" value="Genomic_DNA"/>
</dbReference>
<feature type="region of interest" description="Disordered" evidence="6">
    <location>
        <begin position="1"/>
        <end position="43"/>
    </location>
</feature>
<name>A0A9D1UGM8_9BACT</name>
<evidence type="ECO:0000256" key="6">
    <source>
        <dbReference type="SAM" id="MobiDB-lite"/>
    </source>
</evidence>
<dbReference type="PRINTS" id="PR00773">
    <property type="entry name" value="GRPEPROTEIN"/>
</dbReference>
<reference evidence="7" key="1">
    <citation type="journal article" date="2021" name="PeerJ">
        <title>Extensive microbial diversity within the chicken gut microbiome revealed by metagenomics and culture.</title>
        <authorList>
            <person name="Gilroy R."/>
            <person name="Ravi A."/>
            <person name="Getino M."/>
            <person name="Pursley I."/>
            <person name="Horton D.L."/>
            <person name="Alikhan N.F."/>
            <person name="Baker D."/>
            <person name="Gharbi K."/>
            <person name="Hall N."/>
            <person name="Watson M."/>
            <person name="Adriaenssens E.M."/>
            <person name="Foster-Nyarko E."/>
            <person name="Jarju S."/>
            <person name="Secka A."/>
            <person name="Antonio M."/>
            <person name="Oren A."/>
            <person name="Chaudhuri R.R."/>
            <person name="La Ragione R."/>
            <person name="Hildebrand F."/>
            <person name="Pallen M.J."/>
        </authorList>
    </citation>
    <scope>NUCLEOTIDE SEQUENCE</scope>
    <source>
        <strain evidence="7">Gambia16-930</strain>
    </source>
</reference>
<evidence type="ECO:0000256" key="5">
    <source>
        <dbReference type="RuleBase" id="RU004478"/>
    </source>
</evidence>
<dbReference type="Gene3D" id="2.30.22.10">
    <property type="entry name" value="Head domain of nucleotide exchange factor GrpE"/>
    <property type="match status" value="1"/>
</dbReference>
<dbReference type="Proteomes" id="UP000824267">
    <property type="component" value="Unassembled WGS sequence"/>
</dbReference>
<sequence length="190" mass="22220">MSRRQNKRKKMEEEKQVENQQEEMIEKESETNDAEHQSNDKEEDFKAKYEQLNNKYLLLYSDFENYRRQTSKARLELIQTAAEGTIKDLLPVIDDYERALDTLAGNDDEMFVKMKEGLELIYNKLINILSHKGLKPMNAKGCKFDENIHEAIARVPASKEEDKGMVIDETTKGYYLNDKVIRYAKVVVAM</sequence>
<dbReference type="PROSITE" id="PS01071">
    <property type="entry name" value="GRPE"/>
    <property type="match status" value="1"/>
</dbReference>
<dbReference type="SUPFAM" id="SSF51064">
    <property type="entry name" value="Head domain of nucleotide exchange factor GrpE"/>
    <property type="match status" value="1"/>
</dbReference>
<dbReference type="PANTHER" id="PTHR21237:SF23">
    <property type="entry name" value="GRPE PROTEIN HOMOLOG, MITOCHONDRIAL"/>
    <property type="match status" value="1"/>
</dbReference>
<protein>
    <recommendedName>
        <fullName evidence="3 4">Protein GrpE</fullName>
    </recommendedName>
    <alternativeName>
        <fullName evidence="3">HSP-70 cofactor</fullName>
    </alternativeName>
</protein>